<dbReference type="Proteomes" id="UP001163850">
    <property type="component" value="Unassembled WGS sequence"/>
</dbReference>
<evidence type="ECO:0000256" key="1">
    <source>
        <dbReference type="SAM" id="MobiDB-lite"/>
    </source>
</evidence>
<dbReference type="AlphaFoldDB" id="A0AA38UQ55"/>
<sequence>MTSTASSSLTLEEIYTPPPVSAPSSPVPSDDEDCPPPGKHLPYEFRLDRRRLKRDAKYRKPERLFYGFGANIRDVLEYHRTHGLPLPNRRTKPSIWLCIMQDVVKHLCKVCRHDFQFVMPHGDYDMEIALYDSYTIHRENLARDEEEDVIRLLRRELDVCKDQEPRWYYSSIDLCED</sequence>
<organism evidence="2 3">
    <name type="scientific">Lentinula detonsa</name>
    <dbReference type="NCBI Taxonomy" id="2804962"/>
    <lineage>
        <taxon>Eukaryota</taxon>
        <taxon>Fungi</taxon>
        <taxon>Dikarya</taxon>
        <taxon>Basidiomycota</taxon>
        <taxon>Agaricomycotina</taxon>
        <taxon>Agaricomycetes</taxon>
        <taxon>Agaricomycetidae</taxon>
        <taxon>Agaricales</taxon>
        <taxon>Marasmiineae</taxon>
        <taxon>Omphalotaceae</taxon>
        <taxon>Lentinula</taxon>
    </lineage>
</organism>
<comment type="caution">
    <text evidence="2">The sequence shown here is derived from an EMBL/GenBank/DDBJ whole genome shotgun (WGS) entry which is preliminary data.</text>
</comment>
<proteinExistence type="predicted"/>
<evidence type="ECO:0000313" key="3">
    <source>
        <dbReference type="Proteomes" id="UP001163850"/>
    </source>
</evidence>
<protein>
    <submittedName>
        <fullName evidence="2">Uncharacterized protein</fullName>
    </submittedName>
</protein>
<feature type="compositionally biased region" description="Low complexity" evidence="1">
    <location>
        <begin position="1"/>
        <end position="11"/>
    </location>
</feature>
<dbReference type="EMBL" id="MU802092">
    <property type="protein sequence ID" value="KAJ3981834.1"/>
    <property type="molecule type" value="Genomic_DNA"/>
</dbReference>
<feature type="region of interest" description="Disordered" evidence="1">
    <location>
        <begin position="1"/>
        <end position="40"/>
    </location>
</feature>
<gene>
    <name evidence="2" type="ORF">F5890DRAFT_1533203</name>
</gene>
<evidence type="ECO:0000313" key="2">
    <source>
        <dbReference type="EMBL" id="KAJ3981834.1"/>
    </source>
</evidence>
<accession>A0AA38UQ55</accession>
<reference evidence="2" key="1">
    <citation type="submission" date="2022-08" db="EMBL/GenBank/DDBJ databases">
        <authorList>
            <consortium name="DOE Joint Genome Institute"/>
            <person name="Min B."/>
            <person name="Riley R."/>
            <person name="Sierra-Patev S."/>
            <person name="Naranjo-Ortiz M."/>
            <person name="Looney B."/>
            <person name="Konkel Z."/>
            <person name="Slot J.C."/>
            <person name="Sakamoto Y."/>
            <person name="Steenwyk J.L."/>
            <person name="Rokas A."/>
            <person name="Carro J."/>
            <person name="Camarero S."/>
            <person name="Ferreira P."/>
            <person name="Molpeceres G."/>
            <person name="Ruiz-Duenas F.J."/>
            <person name="Serrano A."/>
            <person name="Henrissat B."/>
            <person name="Drula E."/>
            <person name="Hughes K.W."/>
            <person name="Mata J.L."/>
            <person name="Ishikawa N.K."/>
            <person name="Vargas-Isla R."/>
            <person name="Ushijima S."/>
            <person name="Smith C.A."/>
            <person name="Ahrendt S."/>
            <person name="Andreopoulos W."/>
            <person name="He G."/>
            <person name="Labutti K."/>
            <person name="Lipzen A."/>
            <person name="Ng V."/>
            <person name="Sandor L."/>
            <person name="Barry K."/>
            <person name="Martinez A.T."/>
            <person name="Xiao Y."/>
            <person name="Gibbons J.G."/>
            <person name="Terashima K."/>
            <person name="Hibbett D.S."/>
            <person name="Grigoriev I.V."/>
        </authorList>
    </citation>
    <scope>NUCLEOTIDE SEQUENCE</scope>
    <source>
        <strain evidence="2">TFB7829</strain>
    </source>
</reference>
<name>A0AA38UQ55_9AGAR</name>